<gene>
    <name evidence="1" type="ORF">M9H77_25334</name>
</gene>
<comment type="caution">
    <text evidence="1">The sequence shown here is derived from an EMBL/GenBank/DDBJ whole genome shotgun (WGS) entry which is preliminary data.</text>
</comment>
<dbReference type="EMBL" id="CM044706">
    <property type="protein sequence ID" value="KAI5656541.1"/>
    <property type="molecule type" value="Genomic_DNA"/>
</dbReference>
<name>A0ACC0A7I2_CATRO</name>
<evidence type="ECO:0000313" key="2">
    <source>
        <dbReference type="Proteomes" id="UP001060085"/>
    </source>
</evidence>
<sequence length="383" mass="43575">MEALNNFEELYNTFCLVNPKFVDHISAETSRHGGKRKSDLAKGRWASLTSLINKNAYDAIEELKAMMDPFVHVHRRTILQESLPGLSDTLAVLTPTDLQKKLLERISENVFEKHVGVKTQFVIELVRLIKAQEGKQVLYVDGKLDEKQRQVVIHSFNDHNNEAKVLLASTKAYFEGINFVGTMEIEKYQRQTKKDRISELVLFSTNGHKYDQSEISNDKILEAMNSISSAGVQNSASFTSTLPAVGNLTQDSMPNVVGHSNLLQYQKQHQQQQPQHWSILHHQQMLQTSQQGQQQKQQLIGQQPNTTNIQQNQLIGQPNSIPDLQRQQRLMGQQKNTSNIQQQQFMGQQNNLSNMHQTELGPQKCLWPPAVSAAWNTICPKYP</sequence>
<protein>
    <submittedName>
        <fullName evidence="1">Uncharacterized protein</fullName>
    </submittedName>
</protein>
<accession>A0ACC0A7I2</accession>
<organism evidence="1 2">
    <name type="scientific">Catharanthus roseus</name>
    <name type="common">Madagascar periwinkle</name>
    <name type="synonym">Vinca rosea</name>
    <dbReference type="NCBI Taxonomy" id="4058"/>
    <lineage>
        <taxon>Eukaryota</taxon>
        <taxon>Viridiplantae</taxon>
        <taxon>Streptophyta</taxon>
        <taxon>Embryophyta</taxon>
        <taxon>Tracheophyta</taxon>
        <taxon>Spermatophyta</taxon>
        <taxon>Magnoliopsida</taxon>
        <taxon>eudicotyledons</taxon>
        <taxon>Gunneridae</taxon>
        <taxon>Pentapetalae</taxon>
        <taxon>asterids</taxon>
        <taxon>lamiids</taxon>
        <taxon>Gentianales</taxon>
        <taxon>Apocynaceae</taxon>
        <taxon>Rauvolfioideae</taxon>
        <taxon>Vinceae</taxon>
        <taxon>Catharanthinae</taxon>
        <taxon>Catharanthus</taxon>
    </lineage>
</organism>
<evidence type="ECO:0000313" key="1">
    <source>
        <dbReference type="EMBL" id="KAI5656541.1"/>
    </source>
</evidence>
<dbReference type="Proteomes" id="UP001060085">
    <property type="component" value="Linkage Group LG06"/>
</dbReference>
<proteinExistence type="predicted"/>
<keyword evidence="2" id="KW-1185">Reference proteome</keyword>
<reference evidence="2" key="1">
    <citation type="journal article" date="2023" name="Nat. Plants">
        <title>Single-cell RNA sequencing provides a high-resolution roadmap for understanding the multicellular compartmentation of specialized metabolism.</title>
        <authorList>
            <person name="Sun S."/>
            <person name="Shen X."/>
            <person name="Li Y."/>
            <person name="Li Y."/>
            <person name="Wang S."/>
            <person name="Li R."/>
            <person name="Zhang H."/>
            <person name="Shen G."/>
            <person name="Guo B."/>
            <person name="Wei J."/>
            <person name="Xu J."/>
            <person name="St-Pierre B."/>
            <person name="Chen S."/>
            <person name="Sun C."/>
        </authorList>
    </citation>
    <scope>NUCLEOTIDE SEQUENCE [LARGE SCALE GENOMIC DNA]</scope>
</reference>